<evidence type="ECO:0000256" key="1">
    <source>
        <dbReference type="PROSITE-ProRule" id="PRU00339"/>
    </source>
</evidence>
<proteinExistence type="predicted"/>
<dbReference type="PROSITE" id="PS50005">
    <property type="entry name" value="TPR"/>
    <property type="match status" value="1"/>
</dbReference>
<evidence type="ECO:0000256" key="2">
    <source>
        <dbReference type="SAM" id="MobiDB-lite"/>
    </source>
</evidence>
<keyword evidence="4" id="KW-1185">Reference proteome</keyword>
<dbReference type="EMBL" id="OX465080">
    <property type="protein sequence ID" value="CAI9282323.1"/>
    <property type="molecule type" value="Genomic_DNA"/>
</dbReference>
<gene>
    <name evidence="3" type="ORF">LSALG_LOCUS21968</name>
</gene>
<protein>
    <submittedName>
        <fullName evidence="3">Uncharacterized protein</fullName>
    </submittedName>
</protein>
<reference evidence="3" key="1">
    <citation type="submission" date="2023-04" db="EMBL/GenBank/DDBJ databases">
        <authorList>
            <person name="Vijverberg K."/>
            <person name="Xiong W."/>
            <person name="Schranz E."/>
        </authorList>
    </citation>
    <scope>NUCLEOTIDE SEQUENCE</scope>
</reference>
<evidence type="ECO:0000313" key="3">
    <source>
        <dbReference type="EMBL" id="CAI9282323.1"/>
    </source>
</evidence>
<feature type="compositionally biased region" description="Polar residues" evidence="2">
    <location>
        <begin position="37"/>
        <end position="53"/>
    </location>
</feature>
<feature type="region of interest" description="Disordered" evidence="2">
    <location>
        <begin position="22"/>
        <end position="111"/>
    </location>
</feature>
<sequence length="569" mass="63886">MSDLPMKYGCGVFSAVFGRRTRRSVSTSSLPTDNFPDISTTPSSQKSNSTRLNSSDYASFDISSSPEQSQKQVDQIIARPLPNQKKKATPPLYVQTPQQVKKSEPNGQQHNQIYGQNKKELTRGTSGILEDLETMIDDHQRSIYAGNMKVFGNLGNLQQLNSNNVDYHPKTVKEHGSSLPNGNINRIPRKDVLKPVKRTAFCRALSTRMDPEQLKIMGNEDYKNGRFAEALSLYDAAISIDPEKAAYRSNKSAALTAMGNLLEAVFEAREAIRIEPFYQRAHTRLATLYLRLGDPENTIRHYKQAGSEVEPELLTKAQKLQVHFNRCNDAKKRRDWNTMIKESSVAISSGADFALQIFTLKAEGLLKLHRHHEADEVLSNAPKFDVDDCNKFYGPISHANLLLIRAQVDLAAGRIDDAMEASEMASKMDSNNKDVNMMVCKIKVVMGARSKGNELFKAANYLDACVAYGEGLDHDPFNSVLLCNRAACRTKMGQFEKAVEDCTMALNIRPTYSKARLRRADCNFKLGKWHASVEDYDILTREEPEDEGLSKAFREAEEHLQKHLADLIK</sequence>
<dbReference type="InterPro" id="IPR011990">
    <property type="entry name" value="TPR-like_helical_dom_sf"/>
</dbReference>
<name>A0AA35YXY9_LACSI</name>
<feature type="compositionally biased region" description="Polar residues" evidence="2">
    <location>
        <begin position="95"/>
        <end position="111"/>
    </location>
</feature>
<organism evidence="3 4">
    <name type="scientific">Lactuca saligna</name>
    <name type="common">Willowleaf lettuce</name>
    <dbReference type="NCBI Taxonomy" id="75948"/>
    <lineage>
        <taxon>Eukaryota</taxon>
        <taxon>Viridiplantae</taxon>
        <taxon>Streptophyta</taxon>
        <taxon>Embryophyta</taxon>
        <taxon>Tracheophyta</taxon>
        <taxon>Spermatophyta</taxon>
        <taxon>Magnoliopsida</taxon>
        <taxon>eudicotyledons</taxon>
        <taxon>Gunneridae</taxon>
        <taxon>Pentapetalae</taxon>
        <taxon>asterids</taxon>
        <taxon>campanulids</taxon>
        <taxon>Asterales</taxon>
        <taxon>Asteraceae</taxon>
        <taxon>Cichorioideae</taxon>
        <taxon>Cichorieae</taxon>
        <taxon>Lactucinae</taxon>
        <taxon>Lactuca</taxon>
    </lineage>
</organism>
<feature type="repeat" description="TPR" evidence="1">
    <location>
        <begin position="211"/>
        <end position="244"/>
    </location>
</feature>
<dbReference type="SUPFAM" id="SSF48452">
    <property type="entry name" value="TPR-like"/>
    <property type="match status" value="2"/>
</dbReference>
<dbReference type="PANTHER" id="PTHR46050">
    <property type="entry name" value="TPR REPEAT-CONTAINING THIOREDOXIN"/>
    <property type="match status" value="1"/>
</dbReference>
<feature type="compositionally biased region" description="Low complexity" evidence="2">
    <location>
        <begin position="54"/>
        <end position="65"/>
    </location>
</feature>
<accession>A0AA35YXY9</accession>
<dbReference type="AlphaFoldDB" id="A0AA35YXY9"/>
<dbReference type="InterPro" id="IPR044534">
    <property type="entry name" value="TTL1-4"/>
</dbReference>
<dbReference type="Gene3D" id="1.25.40.10">
    <property type="entry name" value="Tetratricopeptide repeat domain"/>
    <property type="match status" value="1"/>
</dbReference>
<dbReference type="PANTHER" id="PTHR46050:SF7">
    <property type="entry name" value="TETRATRICOPEPTIDE REPEAT (TPR)-LIKE SUPERFAMILY PROTEIN"/>
    <property type="match status" value="1"/>
</dbReference>
<dbReference type="SMART" id="SM00028">
    <property type="entry name" value="TPR"/>
    <property type="match status" value="7"/>
</dbReference>
<dbReference type="Proteomes" id="UP001177003">
    <property type="component" value="Chromosome 4"/>
</dbReference>
<keyword evidence="1" id="KW-0802">TPR repeat</keyword>
<dbReference type="GO" id="GO:0005737">
    <property type="term" value="C:cytoplasm"/>
    <property type="evidence" value="ECO:0007669"/>
    <property type="project" value="TreeGrafter"/>
</dbReference>
<dbReference type="InterPro" id="IPR019734">
    <property type="entry name" value="TPR_rpt"/>
</dbReference>
<evidence type="ECO:0000313" key="4">
    <source>
        <dbReference type="Proteomes" id="UP001177003"/>
    </source>
</evidence>
<dbReference type="Pfam" id="PF00515">
    <property type="entry name" value="TPR_1"/>
    <property type="match status" value="1"/>
</dbReference>